<feature type="compositionally biased region" description="Gly residues" evidence="1">
    <location>
        <begin position="199"/>
        <end position="211"/>
    </location>
</feature>
<dbReference type="PATRIC" id="fig|883163.3.peg.905"/>
<evidence type="ECO:0000313" key="2">
    <source>
        <dbReference type="EMBL" id="EKU76565.1"/>
    </source>
</evidence>
<evidence type="ECO:0000313" key="3">
    <source>
        <dbReference type="Proteomes" id="UP000009887"/>
    </source>
</evidence>
<feature type="compositionally biased region" description="Gly residues" evidence="1">
    <location>
        <begin position="280"/>
        <end position="295"/>
    </location>
</feature>
<feature type="compositionally biased region" description="Gly residues" evidence="1">
    <location>
        <begin position="229"/>
        <end position="245"/>
    </location>
</feature>
<accession>K9DGC6</accession>
<feature type="compositionally biased region" description="Basic and acidic residues" evidence="1">
    <location>
        <begin position="212"/>
        <end position="228"/>
    </location>
</feature>
<feature type="region of interest" description="Disordered" evidence="1">
    <location>
        <begin position="280"/>
        <end position="328"/>
    </location>
</feature>
<feature type="region of interest" description="Disordered" evidence="1">
    <location>
        <begin position="199"/>
        <end position="245"/>
    </location>
</feature>
<comment type="caution">
    <text evidence="2">The sequence shown here is derived from an EMBL/GenBank/DDBJ whole genome shotgun (WGS) entry which is preliminary data.</text>
</comment>
<dbReference type="EMBL" id="AGZU01000006">
    <property type="protein sequence ID" value="EKU76565.1"/>
    <property type="molecule type" value="Genomic_DNA"/>
</dbReference>
<dbReference type="Proteomes" id="UP000009887">
    <property type="component" value="Unassembled WGS sequence"/>
</dbReference>
<protein>
    <submittedName>
        <fullName evidence="2">Uncharacterized protein</fullName>
    </submittedName>
</protein>
<proteinExistence type="predicted"/>
<reference evidence="2 3" key="1">
    <citation type="submission" date="2012-09" db="EMBL/GenBank/DDBJ databases">
        <title>The Genome Sequence of Sphingobium yanoikuyae ATCC 51230.</title>
        <authorList>
            <consortium name="The Broad Institute Genome Sequencing Platform"/>
            <person name="Earl A."/>
            <person name="Ward D."/>
            <person name="Feldgarden M."/>
            <person name="Gevers D."/>
            <person name="Huys G."/>
            <person name="Walker B."/>
            <person name="Young S.K."/>
            <person name="Zeng Q."/>
            <person name="Gargeya S."/>
            <person name="Fitzgerald M."/>
            <person name="Haas B."/>
            <person name="Abouelleil A."/>
            <person name="Alvarado L."/>
            <person name="Arachchi H.M."/>
            <person name="Berlin A.M."/>
            <person name="Chapman S.B."/>
            <person name="Goldberg J."/>
            <person name="Griggs A."/>
            <person name="Gujja S."/>
            <person name="Hansen M."/>
            <person name="Howarth C."/>
            <person name="Imamovic A."/>
            <person name="Larimer J."/>
            <person name="McCowen C."/>
            <person name="Montmayeur A."/>
            <person name="Murphy C."/>
            <person name="Neiman D."/>
            <person name="Pearson M."/>
            <person name="Priest M."/>
            <person name="Roberts A."/>
            <person name="Saif S."/>
            <person name="Shea T."/>
            <person name="Sisk P."/>
            <person name="Sykes S."/>
            <person name="Wortman J."/>
            <person name="Nusbaum C."/>
            <person name="Birren B."/>
        </authorList>
    </citation>
    <scope>NUCLEOTIDE SEQUENCE [LARGE SCALE GENOMIC DNA]</scope>
    <source>
        <strain evidence="2 3">ATCC 51230</strain>
    </source>
</reference>
<feature type="compositionally biased region" description="Gly residues" evidence="1">
    <location>
        <begin position="145"/>
        <end position="157"/>
    </location>
</feature>
<gene>
    <name evidence="2" type="ORF">HMPREF9718_00889</name>
</gene>
<sequence>MKRIGWLMLGVMAPLPGQAQEAAPMAEARAAIETADLAALPPEVRAAIGRAYSVSEILQIRGVEKVPGQTLAVDELIFKPDGTIEFTGQHPWVLLFAKRMRIEDPQSLLGIRRNTALLAGPKGQAGQTGTHGARGNRRGSDGESGRPGGRGTNGGPGATARVPDLYIVAGRLEATATGSPLSQVRMNIDFRGVPGGAGGAGGSGGAGGDGGGGRDGRAGPFGDCRRGAGDGGDGGRGGPGGNGGAGANGGDGGAVYVIGPAAVTDIFTAGDILTGGGAGGRGGAAGPGGQGGARGSRGSQPGTCHGAHPGDVGATGPRGQVGPDAQPGARGRVFAVRIGGLDMLQAPASP</sequence>
<evidence type="ECO:0000256" key="1">
    <source>
        <dbReference type="SAM" id="MobiDB-lite"/>
    </source>
</evidence>
<dbReference type="AlphaFoldDB" id="K9DGC6"/>
<dbReference type="HOGENOM" id="CLU_792031_0_0_5"/>
<organism evidence="2 3">
    <name type="scientific">Sphingobium yanoikuyae ATCC 51230</name>
    <dbReference type="NCBI Taxonomy" id="883163"/>
    <lineage>
        <taxon>Bacteria</taxon>
        <taxon>Pseudomonadati</taxon>
        <taxon>Pseudomonadota</taxon>
        <taxon>Alphaproteobacteria</taxon>
        <taxon>Sphingomonadales</taxon>
        <taxon>Sphingomonadaceae</taxon>
        <taxon>Sphingobium</taxon>
    </lineage>
</organism>
<dbReference type="PRINTS" id="PR01228">
    <property type="entry name" value="EGGSHELL"/>
</dbReference>
<dbReference type="RefSeq" id="WP_004207921.1">
    <property type="nucleotide sequence ID" value="NZ_JH992904.1"/>
</dbReference>
<keyword evidence="3" id="KW-1185">Reference proteome</keyword>
<name>K9DGC6_SPHYA</name>
<feature type="region of interest" description="Disordered" evidence="1">
    <location>
        <begin position="119"/>
        <end position="160"/>
    </location>
</feature>